<evidence type="ECO:0000313" key="3">
    <source>
        <dbReference type="Proteomes" id="UP000799441"/>
    </source>
</evidence>
<sequence length="459" mass="51947">MATAPDLAPEMLCIVFECLTDEPQSLLSAALVCRKWSQEAIGLLWQKPSPKALATLPPSRRQHYANKIQSLHFDSNEAPERQEQLCRLDFPLLRDLWIEVYRSDKVTLDQYLQPNLEEIYVREGCVTERELGLIRTQCPHLRQFLLASVPNDYIFRLLHQQRHLTGLYTHSHNGNEGDDQVFRAAAAHESLEDLVDNGEIEHDLVRDTMANVPHPFPCLKSVSVSEIASKAAILLLQHATRLQSINFCIKDNDISFRQLIAAVTDPTKAVAVLLRFSQSENLRKEDVLALGSFVALEKLVISSSSRKLESALDEVECLEVFSRLPSLQYLTLYLPCGLHTSHLPIIGRSCRLLKKAQLSGSFNADSLEECLDTVGDYEVLFPELVSLALRHEQDWHDHYLGMDLRDMAEAKDPEKATRTIESIIRPSPNLEDLVLENDSRLARRIVHFWKESSGPVGAC</sequence>
<dbReference type="OrthoDB" id="2305901at2759"/>
<dbReference type="AlphaFoldDB" id="A0A9P4QB51"/>
<proteinExistence type="predicted"/>
<comment type="caution">
    <text evidence="2">The sequence shown here is derived from an EMBL/GenBank/DDBJ whole genome shotgun (WGS) entry which is preliminary data.</text>
</comment>
<evidence type="ECO:0000259" key="1">
    <source>
        <dbReference type="Pfam" id="PF12937"/>
    </source>
</evidence>
<organism evidence="2 3">
    <name type="scientific">Polychaeton citri CBS 116435</name>
    <dbReference type="NCBI Taxonomy" id="1314669"/>
    <lineage>
        <taxon>Eukaryota</taxon>
        <taxon>Fungi</taxon>
        <taxon>Dikarya</taxon>
        <taxon>Ascomycota</taxon>
        <taxon>Pezizomycotina</taxon>
        <taxon>Dothideomycetes</taxon>
        <taxon>Dothideomycetidae</taxon>
        <taxon>Capnodiales</taxon>
        <taxon>Capnodiaceae</taxon>
        <taxon>Polychaeton</taxon>
    </lineage>
</organism>
<dbReference type="SUPFAM" id="SSF81383">
    <property type="entry name" value="F-box domain"/>
    <property type="match status" value="1"/>
</dbReference>
<reference evidence="2" key="1">
    <citation type="journal article" date="2020" name="Stud. Mycol.">
        <title>101 Dothideomycetes genomes: a test case for predicting lifestyles and emergence of pathogens.</title>
        <authorList>
            <person name="Haridas S."/>
            <person name="Albert R."/>
            <person name="Binder M."/>
            <person name="Bloem J."/>
            <person name="Labutti K."/>
            <person name="Salamov A."/>
            <person name="Andreopoulos B."/>
            <person name="Baker S."/>
            <person name="Barry K."/>
            <person name="Bills G."/>
            <person name="Bluhm B."/>
            <person name="Cannon C."/>
            <person name="Castanera R."/>
            <person name="Culley D."/>
            <person name="Daum C."/>
            <person name="Ezra D."/>
            <person name="Gonzalez J."/>
            <person name="Henrissat B."/>
            <person name="Kuo A."/>
            <person name="Liang C."/>
            <person name="Lipzen A."/>
            <person name="Lutzoni F."/>
            <person name="Magnuson J."/>
            <person name="Mondo S."/>
            <person name="Nolan M."/>
            <person name="Ohm R."/>
            <person name="Pangilinan J."/>
            <person name="Park H.-J."/>
            <person name="Ramirez L."/>
            <person name="Alfaro M."/>
            <person name="Sun H."/>
            <person name="Tritt A."/>
            <person name="Yoshinaga Y."/>
            <person name="Zwiers L.-H."/>
            <person name="Turgeon B."/>
            <person name="Goodwin S."/>
            <person name="Spatafora J."/>
            <person name="Crous P."/>
            <person name="Grigoriev I."/>
        </authorList>
    </citation>
    <scope>NUCLEOTIDE SEQUENCE</scope>
    <source>
        <strain evidence="2">CBS 116435</strain>
    </source>
</reference>
<dbReference type="Pfam" id="PF12937">
    <property type="entry name" value="F-box-like"/>
    <property type="match status" value="1"/>
</dbReference>
<evidence type="ECO:0000313" key="2">
    <source>
        <dbReference type="EMBL" id="KAF2722498.1"/>
    </source>
</evidence>
<dbReference type="InterPro" id="IPR001810">
    <property type="entry name" value="F-box_dom"/>
</dbReference>
<dbReference type="Proteomes" id="UP000799441">
    <property type="component" value="Unassembled WGS sequence"/>
</dbReference>
<keyword evidence="3" id="KW-1185">Reference proteome</keyword>
<dbReference type="EMBL" id="MU003782">
    <property type="protein sequence ID" value="KAF2722498.1"/>
    <property type="molecule type" value="Genomic_DNA"/>
</dbReference>
<gene>
    <name evidence="2" type="ORF">K431DRAFT_283911</name>
</gene>
<dbReference type="Gene3D" id="3.80.10.10">
    <property type="entry name" value="Ribonuclease Inhibitor"/>
    <property type="match status" value="1"/>
</dbReference>
<name>A0A9P4QB51_9PEZI</name>
<accession>A0A9P4QB51</accession>
<dbReference type="InterPro" id="IPR032675">
    <property type="entry name" value="LRR_dom_sf"/>
</dbReference>
<protein>
    <recommendedName>
        <fullName evidence="1">F-box domain-containing protein</fullName>
    </recommendedName>
</protein>
<dbReference type="InterPro" id="IPR036047">
    <property type="entry name" value="F-box-like_dom_sf"/>
</dbReference>
<dbReference type="SUPFAM" id="SSF52047">
    <property type="entry name" value="RNI-like"/>
    <property type="match status" value="1"/>
</dbReference>
<feature type="domain" description="F-box" evidence="1">
    <location>
        <begin position="9"/>
        <end position="48"/>
    </location>
</feature>